<organism evidence="2 3">
    <name type="scientific">Dreissena polymorpha</name>
    <name type="common">Zebra mussel</name>
    <name type="synonym">Mytilus polymorpha</name>
    <dbReference type="NCBI Taxonomy" id="45954"/>
    <lineage>
        <taxon>Eukaryota</taxon>
        <taxon>Metazoa</taxon>
        <taxon>Spiralia</taxon>
        <taxon>Lophotrochozoa</taxon>
        <taxon>Mollusca</taxon>
        <taxon>Bivalvia</taxon>
        <taxon>Autobranchia</taxon>
        <taxon>Heteroconchia</taxon>
        <taxon>Euheterodonta</taxon>
        <taxon>Imparidentia</taxon>
        <taxon>Neoheterodontei</taxon>
        <taxon>Myida</taxon>
        <taxon>Dreissenoidea</taxon>
        <taxon>Dreissenidae</taxon>
        <taxon>Dreissena</taxon>
    </lineage>
</organism>
<accession>A0A9D4MMH2</accession>
<sequence>MQPRHIGLFPSQVPIYTPGEEQLWDTFLAQGNSSGHGGIRTRDLLIPKPASYH</sequence>
<dbReference type="EMBL" id="JAIWYP010000001">
    <property type="protein sequence ID" value="KAH3878785.1"/>
    <property type="molecule type" value="Genomic_DNA"/>
</dbReference>
<keyword evidence="3" id="KW-1185">Reference proteome</keyword>
<dbReference type="Proteomes" id="UP000828390">
    <property type="component" value="Unassembled WGS sequence"/>
</dbReference>
<reference evidence="2" key="2">
    <citation type="submission" date="2020-11" db="EMBL/GenBank/DDBJ databases">
        <authorList>
            <person name="McCartney M.A."/>
            <person name="Auch B."/>
            <person name="Kono T."/>
            <person name="Mallez S."/>
            <person name="Becker A."/>
            <person name="Gohl D.M."/>
            <person name="Silverstein K.A.T."/>
            <person name="Koren S."/>
            <person name="Bechman K.B."/>
            <person name="Herman A."/>
            <person name="Abrahante J.E."/>
            <person name="Garbe J."/>
        </authorList>
    </citation>
    <scope>NUCLEOTIDE SEQUENCE</scope>
    <source>
        <strain evidence="2">Duluth1</strain>
        <tissue evidence="2">Whole animal</tissue>
    </source>
</reference>
<dbReference type="AlphaFoldDB" id="A0A9D4MMH2"/>
<reference evidence="2" key="1">
    <citation type="journal article" date="2019" name="bioRxiv">
        <title>The Genome of the Zebra Mussel, Dreissena polymorpha: A Resource for Invasive Species Research.</title>
        <authorList>
            <person name="McCartney M.A."/>
            <person name="Auch B."/>
            <person name="Kono T."/>
            <person name="Mallez S."/>
            <person name="Zhang Y."/>
            <person name="Obille A."/>
            <person name="Becker A."/>
            <person name="Abrahante J.E."/>
            <person name="Garbe J."/>
            <person name="Badalamenti J.P."/>
            <person name="Herman A."/>
            <person name="Mangelson H."/>
            <person name="Liachko I."/>
            <person name="Sullivan S."/>
            <person name="Sone E.D."/>
            <person name="Koren S."/>
            <person name="Silverstein K.A.T."/>
            <person name="Beckman K.B."/>
            <person name="Gohl D.M."/>
        </authorList>
    </citation>
    <scope>NUCLEOTIDE SEQUENCE</scope>
    <source>
        <strain evidence="2">Duluth1</strain>
        <tissue evidence="2">Whole animal</tissue>
    </source>
</reference>
<dbReference type="AntiFam" id="ANF00012">
    <property type="entry name" value="tRNA translation"/>
</dbReference>
<evidence type="ECO:0000313" key="2">
    <source>
        <dbReference type="EMBL" id="KAH3878785.1"/>
    </source>
</evidence>
<comment type="caution">
    <text evidence="2">The sequence shown here is derived from an EMBL/GenBank/DDBJ whole genome shotgun (WGS) entry which is preliminary data.</text>
</comment>
<feature type="region of interest" description="Disordered" evidence="1">
    <location>
        <begin position="32"/>
        <end position="53"/>
    </location>
</feature>
<evidence type="ECO:0000256" key="1">
    <source>
        <dbReference type="SAM" id="MobiDB-lite"/>
    </source>
</evidence>
<proteinExistence type="predicted"/>
<evidence type="ECO:0000313" key="3">
    <source>
        <dbReference type="Proteomes" id="UP000828390"/>
    </source>
</evidence>
<name>A0A9D4MMH2_DREPO</name>
<protein>
    <submittedName>
        <fullName evidence="2">Uncharacterized protein</fullName>
    </submittedName>
</protein>
<gene>
    <name evidence="2" type="ORF">DPMN_002684</name>
</gene>